<evidence type="ECO:0000313" key="1">
    <source>
        <dbReference type="EMBL" id="ELP84455.1"/>
    </source>
</evidence>
<protein>
    <recommendedName>
        <fullName evidence="3">AP180 N-terminal homology (ANTH) domain-containing protein</fullName>
    </recommendedName>
</protein>
<proteinExistence type="predicted"/>
<dbReference type="SUPFAM" id="SSF48464">
    <property type="entry name" value="ENTH/VHS domain"/>
    <property type="match status" value="1"/>
</dbReference>
<sequence length="308" mass="36315">MNYLKLHYMLHEFFDSLYANEGTQFNYFVARSFKGDTHAIAKKIKKNIKTTHTLVSFKSMLLYHYISRNGNPEIYNRIENLTFVKKRNAENVFEPDTSHLSHWGELYSVPLQHALNFHKKYSCFNGQYTLYKGESIPEFLRTPVEIGLLETETFMLFKSFNSFVGDFFRKQTANDYLQQSISMCIDEMVDIFKLLLLVTNYKSLLEEKKFERQNVCWCSDELKTIQKQLVSPFLKIPPLLEIPALYNIKNNKDQLRLFLVKFPIKNYKSLEKKVGPVHEKSAQKIKETKEDKFVDNFTGDMRCVVILD</sequence>
<dbReference type="Proteomes" id="UP000014680">
    <property type="component" value="Unassembled WGS sequence"/>
</dbReference>
<keyword evidence="2" id="KW-1185">Reference proteome</keyword>
<evidence type="ECO:0008006" key="3">
    <source>
        <dbReference type="Google" id="ProtNLM"/>
    </source>
</evidence>
<organism evidence="1 2">
    <name type="scientific">Entamoeba invadens IP1</name>
    <dbReference type="NCBI Taxonomy" id="370355"/>
    <lineage>
        <taxon>Eukaryota</taxon>
        <taxon>Amoebozoa</taxon>
        <taxon>Evosea</taxon>
        <taxon>Archamoebae</taxon>
        <taxon>Mastigamoebida</taxon>
        <taxon>Entamoebidae</taxon>
        <taxon>Entamoeba</taxon>
    </lineage>
</organism>
<gene>
    <name evidence="1" type="ORF">EIN_168100</name>
</gene>
<dbReference type="EMBL" id="KB207112">
    <property type="protein sequence ID" value="ELP84455.1"/>
    <property type="molecule type" value="Genomic_DNA"/>
</dbReference>
<accession>A0A0A1TY46</accession>
<dbReference type="OrthoDB" id="27134at2759"/>
<dbReference type="AlphaFoldDB" id="A0A0A1TY46"/>
<dbReference type="RefSeq" id="XP_004183801.1">
    <property type="nucleotide sequence ID" value="XM_004183753.1"/>
</dbReference>
<dbReference type="KEGG" id="eiv:EIN_168100"/>
<dbReference type="GeneID" id="14883577"/>
<dbReference type="InterPro" id="IPR008942">
    <property type="entry name" value="ENTH_VHS"/>
</dbReference>
<name>A0A0A1TY46_ENTIV</name>
<reference evidence="1 2" key="1">
    <citation type="submission" date="2012-10" db="EMBL/GenBank/DDBJ databases">
        <authorList>
            <person name="Zafar N."/>
            <person name="Inman J."/>
            <person name="Hall N."/>
            <person name="Lorenzi H."/>
            <person name="Caler E."/>
        </authorList>
    </citation>
    <scope>NUCLEOTIDE SEQUENCE [LARGE SCALE GENOMIC DNA]</scope>
    <source>
        <strain evidence="1 2">IP1</strain>
    </source>
</reference>
<dbReference type="VEuPathDB" id="AmoebaDB:EIN_168100"/>
<evidence type="ECO:0000313" key="2">
    <source>
        <dbReference type="Proteomes" id="UP000014680"/>
    </source>
</evidence>